<evidence type="ECO:0000313" key="1">
    <source>
        <dbReference type="EMBL" id="KAF2971511.1"/>
    </source>
</evidence>
<dbReference type="InterPro" id="IPR002347">
    <property type="entry name" value="SDR_fam"/>
</dbReference>
<dbReference type="Gene3D" id="3.40.50.720">
    <property type="entry name" value="NAD(P)-binding Rossmann-like Domain"/>
    <property type="match status" value="1"/>
</dbReference>
<keyword evidence="2" id="KW-1185">Reference proteome</keyword>
<comment type="caution">
    <text evidence="1">The sequence shown here is derived from an EMBL/GenBank/DDBJ whole genome shotgun (WGS) entry which is preliminary data.</text>
</comment>
<reference evidence="1 2" key="1">
    <citation type="submission" date="2019-12" db="EMBL/GenBank/DDBJ databases">
        <title>Draft genome sequence of the ascomycete Xylaria multiplex DSM 110363.</title>
        <authorList>
            <person name="Buettner E."/>
            <person name="Kellner H."/>
        </authorList>
    </citation>
    <scope>NUCLEOTIDE SEQUENCE [LARGE SCALE GENOMIC DNA]</scope>
    <source>
        <strain evidence="1 2">DSM 110363</strain>
    </source>
</reference>
<proteinExistence type="predicted"/>
<dbReference type="Pfam" id="PF00106">
    <property type="entry name" value="adh_short"/>
    <property type="match status" value="1"/>
</dbReference>
<name>A0A7C8MWZ5_9PEZI</name>
<dbReference type="PANTHER" id="PTHR43431:SF7">
    <property type="entry name" value="OXIDOREDUCTASE, SHORT CHAIN DEHYDROGENASE_REDUCTASE FAMILY (AFU_ORTHOLOGUE AFUA_5G14000)"/>
    <property type="match status" value="1"/>
</dbReference>
<dbReference type="OrthoDB" id="5399006at2759"/>
<dbReference type="Proteomes" id="UP000481858">
    <property type="component" value="Unassembled WGS sequence"/>
</dbReference>
<evidence type="ECO:0000313" key="2">
    <source>
        <dbReference type="Proteomes" id="UP000481858"/>
    </source>
</evidence>
<dbReference type="AlphaFoldDB" id="A0A7C8MWZ5"/>
<dbReference type="SUPFAM" id="SSF51735">
    <property type="entry name" value="NAD(P)-binding Rossmann-fold domains"/>
    <property type="match status" value="1"/>
</dbReference>
<protein>
    <submittedName>
        <fullName evidence="1">Uncharacterized protein</fullName>
    </submittedName>
</protein>
<dbReference type="PANTHER" id="PTHR43431">
    <property type="entry name" value="OXIDOREDUCTASE, SHORT CHAIN DEHYDROGENASE/REDUCTASE FAMILY (AFU_ORTHOLOGUE AFUA_5G14000)"/>
    <property type="match status" value="1"/>
</dbReference>
<organism evidence="1 2">
    <name type="scientific">Xylaria multiplex</name>
    <dbReference type="NCBI Taxonomy" id="323545"/>
    <lineage>
        <taxon>Eukaryota</taxon>
        <taxon>Fungi</taxon>
        <taxon>Dikarya</taxon>
        <taxon>Ascomycota</taxon>
        <taxon>Pezizomycotina</taxon>
        <taxon>Sordariomycetes</taxon>
        <taxon>Xylariomycetidae</taxon>
        <taxon>Xylariales</taxon>
        <taxon>Xylariaceae</taxon>
        <taxon>Xylaria</taxon>
    </lineage>
</organism>
<dbReference type="InParanoid" id="A0A7C8MWZ5"/>
<dbReference type="EMBL" id="WUBL01000013">
    <property type="protein sequence ID" value="KAF2971511.1"/>
    <property type="molecule type" value="Genomic_DNA"/>
</dbReference>
<accession>A0A7C8MWZ5</accession>
<sequence length="246" mass="26258">MSSKLFAVVAGAGSGTGRAVALRFAKAYPVVLLARKPGSYQDTVSEINQAGGRAVGISTDVTDGESIGLAFDSIKKELPDFKLAAAVYNVASGYLIKPFLELKPEDLDDSLSGSARGLFNFAQKTITLLLDAVPESKYPPTLLITGATSSLRGSAKFGTLAAGMFARRALAQSLAREFHPQGVHIAHSIIDGIIDIPRTAGHTANGGVEDSKLKPEGIAESYWYLHTQPRSTFTQELDLRPYVEKF</sequence>
<gene>
    <name evidence="1" type="ORF">GQX73_g2098</name>
</gene>
<dbReference type="InterPro" id="IPR036291">
    <property type="entry name" value="NAD(P)-bd_dom_sf"/>
</dbReference>